<dbReference type="HOGENOM" id="CLU_1160858_0_0_1"/>
<dbReference type="InterPro" id="IPR013083">
    <property type="entry name" value="Znf_RING/FYVE/PHD"/>
</dbReference>
<dbReference type="GO" id="GO:0061630">
    <property type="term" value="F:ubiquitin protein ligase activity"/>
    <property type="evidence" value="ECO:0007669"/>
    <property type="project" value="InterPro"/>
</dbReference>
<dbReference type="InterPro" id="IPR014891">
    <property type="entry name" value="DWNN_domain"/>
</dbReference>
<comment type="subcellular location">
    <subcellularLocation>
        <location evidence="1">Nucleus</location>
    </subcellularLocation>
</comment>
<dbReference type="SMART" id="SM01180">
    <property type="entry name" value="DWNN"/>
    <property type="match status" value="1"/>
</dbReference>
<dbReference type="InterPro" id="IPR036875">
    <property type="entry name" value="Znf_CCHC_sf"/>
</dbReference>
<dbReference type="GO" id="GO:0016567">
    <property type="term" value="P:protein ubiquitination"/>
    <property type="evidence" value="ECO:0007669"/>
    <property type="project" value="InterPro"/>
</dbReference>
<gene>
    <name evidence="10" type="ORF">H312_01438</name>
</gene>
<dbReference type="GO" id="GO:0008270">
    <property type="term" value="F:zinc ion binding"/>
    <property type="evidence" value="ECO:0007669"/>
    <property type="project" value="UniProtKB-KW"/>
</dbReference>
<keyword evidence="2" id="KW-0479">Metal-binding</keyword>
<protein>
    <recommendedName>
        <fullName evidence="12">CCHC-type domain-containing protein</fullName>
    </recommendedName>
</protein>
<keyword evidence="11" id="KW-1185">Reference proteome</keyword>
<dbReference type="GO" id="GO:0003676">
    <property type="term" value="F:nucleic acid binding"/>
    <property type="evidence" value="ECO:0007669"/>
    <property type="project" value="InterPro"/>
</dbReference>
<dbReference type="InterPro" id="IPR001841">
    <property type="entry name" value="Znf_RING"/>
</dbReference>
<evidence type="ECO:0000313" key="11">
    <source>
        <dbReference type="Proteomes" id="UP000030655"/>
    </source>
</evidence>
<dbReference type="InterPro" id="IPR017907">
    <property type="entry name" value="Znf_RING_CS"/>
</dbReference>
<dbReference type="Gene3D" id="3.10.20.90">
    <property type="entry name" value="Phosphatidylinositol 3-kinase Catalytic Subunit, Chain A, domain 1"/>
    <property type="match status" value="1"/>
</dbReference>
<evidence type="ECO:0000256" key="5">
    <source>
        <dbReference type="ARBA" id="ARBA00023242"/>
    </source>
</evidence>
<dbReference type="SUPFAM" id="SSF57756">
    <property type="entry name" value="Retrovirus zinc finger-like domains"/>
    <property type="match status" value="1"/>
</dbReference>
<sequence>MGSYINYKFINSKISSKITFEGTSLLGWELKSEIISQKQMLSEDFDLLLYENDEELNDDTIIYRNSSINVKRIPLWMAKSKPNIPRESIRQRKQRAPPATYVCFRCGQKGHFIQYCPTNQDKNYDVIRARKPTGIPKAFLIESKEPKEGNLIDERGSYVKIQPQIEEWQKIQGILKSNVPNHIICAVCNEIFNKPMILQCKHSFCNKCIKEYCYICDKKVEYKSFDDELQNEVERFYNK</sequence>
<evidence type="ECO:0000256" key="4">
    <source>
        <dbReference type="ARBA" id="ARBA00022833"/>
    </source>
</evidence>
<evidence type="ECO:0000259" key="9">
    <source>
        <dbReference type="PROSITE" id="PS51282"/>
    </source>
</evidence>
<dbReference type="EMBL" id="KK365149">
    <property type="protein sequence ID" value="KCZ81146.1"/>
    <property type="molecule type" value="Genomic_DNA"/>
</dbReference>
<reference evidence="11" key="1">
    <citation type="submission" date="2013-02" db="EMBL/GenBank/DDBJ databases">
        <authorList>
            <consortium name="The Broad Institute Genome Sequencing Platform"/>
            <person name="Cuomo C."/>
            <person name="Becnel J."/>
            <person name="Sanscrainte N."/>
            <person name="Walker B."/>
            <person name="Young S.K."/>
            <person name="Zeng Q."/>
            <person name="Gargeya S."/>
            <person name="Fitzgerald M."/>
            <person name="Haas B."/>
            <person name="Abouelleil A."/>
            <person name="Alvarado L."/>
            <person name="Arachchi H.M."/>
            <person name="Berlin A.M."/>
            <person name="Chapman S.B."/>
            <person name="Dewar J."/>
            <person name="Goldberg J."/>
            <person name="Griggs A."/>
            <person name="Gujja S."/>
            <person name="Hansen M."/>
            <person name="Howarth C."/>
            <person name="Imamovic A."/>
            <person name="Larimer J."/>
            <person name="McCowan C."/>
            <person name="Murphy C."/>
            <person name="Neiman D."/>
            <person name="Pearson M."/>
            <person name="Priest M."/>
            <person name="Roberts A."/>
            <person name="Saif S."/>
            <person name="Shea T."/>
            <person name="Sisk P."/>
            <person name="Sykes S."/>
            <person name="Wortman J."/>
            <person name="Nusbaum C."/>
            <person name="Birren B."/>
        </authorList>
    </citation>
    <scope>NUCLEOTIDE SEQUENCE [LARGE SCALE GENOMIC DNA]</scope>
    <source>
        <strain evidence="11">PRA339</strain>
    </source>
</reference>
<proteinExistence type="predicted"/>
<feature type="domain" description="CCHC-type" evidence="8">
    <location>
        <begin position="103"/>
        <end position="117"/>
    </location>
</feature>
<evidence type="ECO:0000256" key="6">
    <source>
        <dbReference type="PROSITE-ProRule" id="PRU00047"/>
    </source>
</evidence>
<dbReference type="Gene3D" id="3.30.40.10">
    <property type="entry name" value="Zinc/RING finger domain, C3HC4 (zinc finger)"/>
    <property type="match status" value="1"/>
</dbReference>
<reference evidence="10 11" key="2">
    <citation type="submission" date="2014-03" db="EMBL/GenBank/DDBJ databases">
        <title>The Genome Sequence of Anncaliia algerae insect isolate PRA339.</title>
        <authorList>
            <consortium name="The Broad Institute Genome Sequencing Platform"/>
            <consortium name="The Broad Institute Genome Sequencing Center for Infectious Disease"/>
            <person name="Cuomo C."/>
            <person name="Becnel J."/>
            <person name="Sanscrainte N."/>
            <person name="Walker B."/>
            <person name="Young S.K."/>
            <person name="Zeng Q."/>
            <person name="Gargeya S."/>
            <person name="Fitzgerald M."/>
            <person name="Haas B."/>
            <person name="Abouelleil A."/>
            <person name="Alvarado L."/>
            <person name="Arachchi H.M."/>
            <person name="Berlin A.M."/>
            <person name="Chapman S.B."/>
            <person name="Dewar J."/>
            <person name="Goldberg J."/>
            <person name="Griggs A."/>
            <person name="Gujja S."/>
            <person name="Hansen M."/>
            <person name="Howarth C."/>
            <person name="Imamovic A."/>
            <person name="Larimer J."/>
            <person name="McCowan C."/>
            <person name="Murphy C."/>
            <person name="Neiman D."/>
            <person name="Pearson M."/>
            <person name="Priest M."/>
            <person name="Roberts A."/>
            <person name="Saif S."/>
            <person name="Shea T."/>
            <person name="Sisk P."/>
            <person name="Sykes S."/>
            <person name="Wortman J."/>
            <person name="Nusbaum C."/>
            <person name="Birren B."/>
        </authorList>
    </citation>
    <scope>NUCLEOTIDE SEQUENCE [LARGE SCALE GENOMIC DNA]</scope>
    <source>
        <strain evidence="10 11">PRA339</strain>
    </source>
</reference>
<dbReference type="AlphaFoldDB" id="A0A059F2H2"/>
<dbReference type="SMART" id="SM00343">
    <property type="entry name" value="ZnF_C2HC"/>
    <property type="match status" value="1"/>
</dbReference>
<dbReference type="GO" id="GO:0006511">
    <property type="term" value="P:ubiquitin-dependent protein catabolic process"/>
    <property type="evidence" value="ECO:0007669"/>
    <property type="project" value="TreeGrafter"/>
</dbReference>
<dbReference type="PROSITE" id="PS00518">
    <property type="entry name" value="ZF_RING_1"/>
    <property type="match status" value="1"/>
</dbReference>
<accession>A0A059F2H2</accession>
<dbReference type="PROSITE" id="PS50158">
    <property type="entry name" value="ZF_CCHC"/>
    <property type="match status" value="1"/>
</dbReference>
<evidence type="ECO:0000256" key="2">
    <source>
        <dbReference type="ARBA" id="ARBA00022723"/>
    </source>
</evidence>
<keyword evidence="3 6" id="KW-0863">Zinc-finger</keyword>
<dbReference type="InterPro" id="IPR025829">
    <property type="entry name" value="Zn_knuckle_CX2CX3GHX4C"/>
</dbReference>
<organism evidence="10 11">
    <name type="scientific">Anncaliia algerae PRA339</name>
    <dbReference type="NCBI Taxonomy" id="1288291"/>
    <lineage>
        <taxon>Eukaryota</taxon>
        <taxon>Fungi</taxon>
        <taxon>Fungi incertae sedis</taxon>
        <taxon>Microsporidia</taxon>
        <taxon>Tubulinosematoidea</taxon>
        <taxon>Tubulinosematidae</taxon>
        <taxon>Anncaliia</taxon>
    </lineage>
</organism>
<dbReference type="STRING" id="1288291.A0A059F2H2"/>
<dbReference type="VEuPathDB" id="MicrosporidiaDB:H312_01438"/>
<dbReference type="GO" id="GO:0006397">
    <property type="term" value="P:mRNA processing"/>
    <property type="evidence" value="ECO:0007669"/>
    <property type="project" value="InterPro"/>
</dbReference>
<dbReference type="SMART" id="SM00184">
    <property type="entry name" value="RING"/>
    <property type="match status" value="1"/>
</dbReference>
<dbReference type="Gene3D" id="4.10.60.10">
    <property type="entry name" value="Zinc finger, CCHC-type"/>
    <property type="match status" value="1"/>
</dbReference>
<feature type="domain" description="DWNN" evidence="9">
    <location>
        <begin position="5"/>
        <end position="74"/>
    </location>
</feature>
<dbReference type="InterPro" id="IPR018957">
    <property type="entry name" value="Znf_C3HC4_RING-type"/>
</dbReference>
<dbReference type="GO" id="GO:0005634">
    <property type="term" value="C:nucleus"/>
    <property type="evidence" value="ECO:0007669"/>
    <property type="project" value="UniProtKB-SubCell"/>
</dbReference>
<dbReference type="PANTHER" id="PTHR15439">
    <property type="entry name" value="RETINOBLASTOMA-BINDING PROTEIN 6"/>
    <property type="match status" value="1"/>
</dbReference>
<evidence type="ECO:0000259" key="8">
    <source>
        <dbReference type="PROSITE" id="PS50158"/>
    </source>
</evidence>
<dbReference type="SUPFAM" id="SSF57850">
    <property type="entry name" value="RING/U-box"/>
    <property type="match status" value="1"/>
</dbReference>
<evidence type="ECO:0000256" key="1">
    <source>
        <dbReference type="ARBA" id="ARBA00004123"/>
    </source>
</evidence>
<evidence type="ECO:0000256" key="3">
    <source>
        <dbReference type="ARBA" id="ARBA00022771"/>
    </source>
</evidence>
<dbReference type="PROSITE" id="PS51282">
    <property type="entry name" value="DWNN"/>
    <property type="match status" value="1"/>
</dbReference>
<dbReference type="Pfam" id="PF08783">
    <property type="entry name" value="DWNN"/>
    <property type="match status" value="1"/>
</dbReference>
<dbReference type="OrthoDB" id="5588846at2759"/>
<dbReference type="InterPro" id="IPR001878">
    <property type="entry name" value="Znf_CCHC"/>
</dbReference>
<evidence type="ECO:0008006" key="12">
    <source>
        <dbReference type="Google" id="ProtNLM"/>
    </source>
</evidence>
<name>A0A059F2H2_9MICR</name>
<keyword evidence="4" id="KW-0862">Zinc</keyword>
<dbReference type="InterPro" id="IPR033489">
    <property type="entry name" value="RBBP6"/>
</dbReference>
<dbReference type="Pfam" id="PF00097">
    <property type="entry name" value="zf-C3HC4"/>
    <property type="match status" value="1"/>
</dbReference>
<keyword evidence="5" id="KW-0539">Nucleus</keyword>
<dbReference type="Proteomes" id="UP000030655">
    <property type="component" value="Unassembled WGS sequence"/>
</dbReference>
<dbReference type="PANTHER" id="PTHR15439:SF0">
    <property type="entry name" value="CELL DIVISION CYCLE AND APOPTOSIS REGULATOR PROTEIN 1-RELATED"/>
    <property type="match status" value="1"/>
</dbReference>
<dbReference type="Pfam" id="PF13696">
    <property type="entry name" value="zf-CCHC_2"/>
    <property type="match status" value="1"/>
</dbReference>
<evidence type="ECO:0000313" key="10">
    <source>
        <dbReference type="EMBL" id="KCZ81146.1"/>
    </source>
</evidence>
<evidence type="ECO:0000259" key="7">
    <source>
        <dbReference type="PROSITE" id="PS50089"/>
    </source>
</evidence>
<feature type="domain" description="RING-type" evidence="7">
    <location>
        <begin position="185"/>
        <end position="216"/>
    </location>
</feature>
<dbReference type="PROSITE" id="PS50089">
    <property type="entry name" value="ZF_RING_2"/>
    <property type="match status" value="1"/>
</dbReference>